<protein>
    <submittedName>
        <fullName evidence="2">Uncharacterized protein</fullName>
    </submittedName>
</protein>
<dbReference type="EMBL" id="KZ679256">
    <property type="protein sequence ID" value="PTB46135.1"/>
    <property type="molecule type" value="Genomic_DNA"/>
</dbReference>
<proteinExistence type="predicted"/>
<evidence type="ECO:0000313" key="3">
    <source>
        <dbReference type="Proteomes" id="UP000240493"/>
    </source>
</evidence>
<organism evidence="2 3">
    <name type="scientific">Trichoderma asperellum (strain ATCC 204424 / CBS 433.97 / NBRC 101777)</name>
    <dbReference type="NCBI Taxonomy" id="1042311"/>
    <lineage>
        <taxon>Eukaryota</taxon>
        <taxon>Fungi</taxon>
        <taxon>Dikarya</taxon>
        <taxon>Ascomycota</taxon>
        <taxon>Pezizomycotina</taxon>
        <taxon>Sordariomycetes</taxon>
        <taxon>Hypocreomycetidae</taxon>
        <taxon>Hypocreales</taxon>
        <taxon>Hypocreaceae</taxon>
        <taxon>Trichoderma</taxon>
    </lineage>
</organism>
<accession>A0A2T3ZMW2</accession>
<dbReference type="OrthoDB" id="4789881at2759"/>
<feature type="chain" id="PRO_5015427296" evidence="1">
    <location>
        <begin position="21"/>
        <end position="214"/>
    </location>
</feature>
<gene>
    <name evidence="2" type="ORF">M441DRAFT_41981</name>
</gene>
<name>A0A2T3ZMW2_TRIA4</name>
<keyword evidence="1" id="KW-0732">Signal</keyword>
<evidence type="ECO:0000313" key="2">
    <source>
        <dbReference type="EMBL" id="PTB46135.1"/>
    </source>
</evidence>
<dbReference type="AlphaFoldDB" id="A0A2T3ZMW2"/>
<dbReference type="Proteomes" id="UP000240493">
    <property type="component" value="Unassembled WGS sequence"/>
</dbReference>
<sequence length="214" mass="23026">MAILKHVLIAVAATAVSVLAGPLSTEGTATAIVDAPQSAVTEVSKPLEGKELEDFLANGPHIPEGSIDITNTTLATELMKFREAHINETSLTKRSGACHQGKCPDFNAAFDLFEQHWVVPVWGSAANYWTYAGRWNDCGQCGEVPTSKGGCFDFTSCGRKQNICIDYGKARAHRIWKDNGHKTCYKIDRAFIGGCGVLAAATIDHPVGEVACTW</sequence>
<feature type="signal peptide" evidence="1">
    <location>
        <begin position="1"/>
        <end position="20"/>
    </location>
</feature>
<evidence type="ECO:0000256" key="1">
    <source>
        <dbReference type="SAM" id="SignalP"/>
    </source>
</evidence>
<reference evidence="2 3" key="1">
    <citation type="submission" date="2016-07" db="EMBL/GenBank/DDBJ databases">
        <title>Multiple horizontal gene transfer events from other fungi enriched the ability of initially mycotrophic Trichoderma (Ascomycota) to feed on dead plant biomass.</title>
        <authorList>
            <consortium name="DOE Joint Genome Institute"/>
            <person name="Aerts A."/>
            <person name="Atanasova L."/>
            <person name="Chenthamara K."/>
            <person name="Zhang J."/>
            <person name="Grujic M."/>
            <person name="Henrissat B."/>
            <person name="Kuo A."/>
            <person name="Salamov A."/>
            <person name="Lipzen A."/>
            <person name="Labutti K."/>
            <person name="Barry K."/>
            <person name="Miao Y."/>
            <person name="Rahimi M.J."/>
            <person name="Shen Q."/>
            <person name="Grigoriev I.V."/>
            <person name="Kubicek C.P."/>
            <person name="Druzhinina I.S."/>
        </authorList>
    </citation>
    <scope>NUCLEOTIDE SEQUENCE [LARGE SCALE GENOMIC DNA]</scope>
    <source>
        <strain evidence="2 3">CBS 433.97</strain>
    </source>
</reference>
<keyword evidence="3" id="KW-1185">Reference proteome</keyword>